<reference evidence="1" key="1">
    <citation type="journal article" date="2015" name="Nature">
        <title>Complex archaea that bridge the gap between prokaryotes and eukaryotes.</title>
        <authorList>
            <person name="Spang A."/>
            <person name="Saw J.H."/>
            <person name="Jorgensen S.L."/>
            <person name="Zaremba-Niedzwiedzka K."/>
            <person name="Martijn J."/>
            <person name="Lind A.E."/>
            <person name="van Eijk R."/>
            <person name="Schleper C."/>
            <person name="Guy L."/>
            <person name="Ettema T.J."/>
        </authorList>
    </citation>
    <scope>NUCLEOTIDE SEQUENCE</scope>
</reference>
<protein>
    <submittedName>
        <fullName evidence="1">Uncharacterized protein</fullName>
    </submittedName>
</protein>
<gene>
    <name evidence="1" type="ORF">LCGC14_2878100</name>
</gene>
<dbReference type="AlphaFoldDB" id="A0A0F8Y162"/>
<dbReference type="EMBL" id="LAZR01056058">
    <property type="protein sequence ID" value="KKK75003.1"/>
    <property type="molecule type" value="Genomic_DNA"/>
</dbReference>
<organism evidence="1">
    <name type="scientific">marine sediment metagenome</name>
    <dbReference type="NCBI Taxonomy" id="412755"/>
    <lineage>
        <taxon>unclassified sequences</taxon>
        <taxon>metagenomes</taxon>
        <taxon>ecological metagenomes</taxon>
    </lineage>
</organism>
<sequence>MTTIERAMKRAKPAPVDLTRLSESALLLCIKQRYSIWMQLECNGAQYSTEAGRQQAGKARSDYFDAKVKMRRRDEM</sequence>
<comment type="caution">
    <text evidence="1">The sequence shown here is derived from an EMBL/GenBank/DDBJ whole genome shotgun (WGS) entry which is preliminary data.</text>
</comment>
<proteinExistence type="predicted"/>
<evidence type="ECO:0000313" key="1">
    <source>
        <dbReference type="EMBL" id="KKK75003.1"/>
    </source>
</evidence>
<name>A0A0F8Y162_9ZZZZ</name>
<accession>A0A0F8Y162</accession>